<accession>A0AAU1HUK6</accession>
<dbReference type="InterPro" id="IPR001958">
    <property type="entry name" value="Tet-R_TetA/multi-R_MdtG-like"/>
</dbReference>
<feature type="transmembrane region" description="Helical" evidence="6">
    <location>
        <begin position="322"/>
        <end position="344"/>
    </location>
</feature>
<evidence type="ECO:0000256" key="1">
    <source>
        <dbReference type="ARBA" id="ARBA00004651"/>
    </source>
</evidence>
<dbReference type="InterPro" id="IPR036259">
    <property type="entry name" value="MFS_trans_sf"/>
</dbReference>
<feature type="transmembrane region" description="Helical" evidence="6">
    <location>
        <begin position="240"/>
        <end position="259"/>
    </location>
</feature>
<keyword evidence="2" id="KW-0813">Transport</keyword>
<dbReference type="PANTHER" id="PTHR23506">
    <property type="entry name" value="GH10249P"/>
    <property type="match status" value="1"/>
</dbReference>
<dbReference type="Gene3D" id="1.20.1250.20">
    <property type="entry name" value="MFS general substrate transporter like domains"/>
    <property type="match status" value="1"/>
</dbReference>
<keyword evidence="3 6" id="KW-0812">Transmembrane</keyword>
<evidence type="ECO:0000313" key="8">
    <source>
        <dbReference type="EMBL" id="WTP86410.1"/>
    </source>
</evidence>
<feature type="transmembrane region" description="Helical" evidence="6">
    <location>
        <begin position="169"/>
        <end position="188"/>
    </location>
</feature>
<evidence type="ECO:0000256" key="5">
    <source>
        <dbReference type="ARBA" id="ARBA00023136"/>
    </source>
</evidence>
<evidence type="ECO:0000256" key="6">
    <source>
        <dbReference type="SAM" id="Phobius"/>
    </source>
</evidence>
<dbReference type="PANTHER" id="PTHR23506:SF23">
    <property type="entry name" value="GH10249P"/>
    <property type="match status" value="1"/>
</dbReference>
<reference evidence="8" key="1">
    <citation type="submission" date="2022-10" db="EMBL/GenBank/DDBJ databases">
        <title>The complete genomes of actinobacterial strains from the NBC collection.</title>
        <authorList>
            <person name="Joergensen T.S."/>
            <person name="Alvarez Arevalo M."/>
            <person name="Sterndorff E.B."/>
            <person name="Faurdal D."/>
            <person name="Vuksanovic O."/>
            <person name="Mourched A.-S."/>
            <person name="Charusanti P."/>
            <person name="Shaw S."/>
            <person name="Blin K."/>
            <person name="Weber T."/>
        </authorList>
    </citation>
    <scope>NUCLEOTIDE SEQUENCE</scope>
    <source>
        <strain evidence="8">NBC 00180</strain>
    </source>
</reference>
<feature type="transmembrane region" description="Helical" evidence="6">
    <location>
        <begin position="113"/>
        <end position="134"/>
    </location>
</feature>
<dbReference type="InterPro" id="IPR020846">
    <property type="entry name" value="MFS_dom"/>
</dbReference>
<dbReference type="Pfam" id="PF07690">
    <property type="entry name" value="MFS_1"/>
    <property type="match status" value="1"/>
</dbReference>
<dbReference type="InterPro" id="IPR011701">
    <property type="entry name" value="MFS"/>
</dbReference>
<dbReference type="EMBL" id="CP108140">
    <property type="protein sequence ID" value="WTP86410.1"/>
    <property type="molecule type" value="Genomic_DNA"/>
</dbReference>
<feature type="transmembrane region" description="Helical" evidence="6">
    <location>
        <begin position="266"/>
        <end position="284"/>
    </location>
</feature>
<dbReference type="GO" id="GO:0005886">
    <property type="term" value="C:plasma membrane"/>
    <property type="evidence" value="ECO:0007669"/>
    <property type="project" value="UniProtKB-SubCell"/>
</dbReference>
<dbReference type="GO" id="GO:0022857">
    <property type="term" value="F:transmembrane transporter activity"/>
    <property type="evidence" value="ECO:0007669"/>
    <property type="project" value="InterPro"/>
</dbReference>
<evidence type="ECO:0000256" key="3">
    <source>
        <dbReference type="ARBA" id="ARBA00022692"/>
    </source>
</evidence>
<dbReference type="AlphaFoldDB" id="A0AAU1HUK6"/>
<evidence type="ECO:0000256" key="2">
    <source>
        <dbReference type="ARBA" id="ARBA00022448"/>
    </source>
</evidence>
<feature type="transmembrane region" description="Helical" evidence="6">
    <location>
        <begin position="350"/>
        <end position="372"/>
    </location>
</feature>
<dbReference type="InterPro" id="IPR050930">
    <property type="entry name" value="MFS_Vesicular_Transporter"/>
</dbReference>
<organism evidence="8">
    <name type="scientific">Streptomyces sp. NBC_00180</name>
    <dbReference type="NCBI Taxonomy" id="2903632"/>
    <lineage>
        <taxon>Bacteria</taxon>
        <taxon>Bacillati</taxon>
        <taxon>Actinomycetota</taxon>
        <taxon>Actinomycetes</taxon>
        <taxon>Kitasatosporales</taxon>
        <taxon>Streptomycetaceae</taxon>
        <taxon>Streptomyces</taxon>
    </lineage>
</organism>
<feature type="transmembrane region" description="Helical" evidence="6">
    <location>
        <begin position="16"/>
        <end position="36"/>
    </location>
</feature>
<dbReference type="SUPFAM" id="SSF103473">
    <property type="entry name" value="MFS general substrate transporter"/>
    <property type="match status" value="1"/>
</dbReference>
<keyword evidence="5 6" id="KW-0472">Membrane</keyword>
<evidence type="ECO:0000259" key="7">
    <source>
        <dbReference type="PROSITE" id="PS50850"/>
    </source>
</evidence>
<comment type="subcellular location">
    <subcellularLocation>
        <location evidence="1">Cell membrane</location>
        <topology evidence="1">Multi-pass membrane protein</topology>
    </subcellularLocation>
</comment>
<feature type="transmembrane region" description="Helical" evidence="6">
    <location>
        <begin position="84"/>
        <end position="101"/>
    </location>
</feature>
<feature type="transmembrane region" description="Helical" evidence="6">
    <location>
        <begin position="209"/>
        <end position="228"/>
    </location>
</feature>
<feature type="domain" description="Major facilitator superfamily (MFS) profile" evidence="7">
    <location>
        <begin position="18"/>
        <end position="377"/>
    </location>
</feature>
<name>A0AAU1HUK6_9ACTN</name>
<feature type="transmembrane region" description="Helical" evidence="6">
    <location>
        <begin position="146"/>
        <end position="163"/>
    </location>
</feature>
<evidence type="ECO:0000256" key="4">
    <source>
        <dbReference type="ARBA" id="ARBA00022989"/>
    </source>
</evidence>
<gene>
    <name evidence="8" type="ORF">OG477_13980</name>
</gene>
<dbReference type="PROSITE" id="PS50850">
    <property type="entry name" value="MFS"/>
    <property type="match status" value="1"/>
</dbReference>
<keyword evidence="4 6" id="KW-1133">Transmembrane helix</keyword>
<feature type="transmembrane region" description="Helical" evidence="6">
    <location>
        <begin position="48"/>
        <end position="72"/>
    </location>
</feature>
<sequence>MSTGVGQAERAPMRSGAVYALLLGLGALDAAGYSLIAPVLPGLAAQTGASATALGMLVATFPLGMVVGFALGGAVIQRSSPARLLLVGLSLIAAGSLGFVFGTDMAVFAVSRLVTGLGSGCLWLGITFATLAAWPGQEYLCMSRVYAAYSAGGLLGPLLGTIHGVRGPFAAYLTLVLLAIVPVLTLRLPATVGAFAPDRGALHSTQFRASAVAIAFAVLALGTLEGVLPLHFGTKLGQTQIGVLYAATSVVVAVAGAVAARWQPRAVLLVSTVLVAIGFSLAGASTAVLAWIAALAIAGVGIGLANTGATGLLLGAVPTQRIVTAMVLWSQIGILGYLAAPVIGGPVADAFGYGAVAAVVALTAMGVAAMLARRKQS</sequence>
<feature type="transmembrane region" description="Helical" evidence="6">
    <location>
        <begin position="290"/>
        <end position="315"/>
    </location>
</feature>
<protein>
    <submittedName>
        <fullName evidence="8">MFS transporter</fullName>
    </submittedName>
</protein>
<dbReference type="PRINTS" id="PR01035">
    <property type="entry name" value="TCRTETA"/>
</dbReference>
<proteinExistence type="predicted"/>